<name>A0A1H0EH69_9HYPH</name>
<dbReference type="InterPro" id="IPR016160">
    <property type="entry name" value="Ald_DH_CS_CYS"/>
</dbReference>
<dbReference type="InterPro" id="IPR016161">
    <property type="entry name" value="Ald_DH/histidinol_DH"/>
</dbReference>
<dbReference type="AlphaFoldDB" id="A0A1H0EH69"/>
<gene>
    <name evidence="7" type="ORF">SAMN05216360_111181</name>
</gene>
<sequence>MSNDPESPTRGRARLPRGVGDLLAALAGRHLIGNALVGPAGGACLTVLDPATGLALAEAPAAGPADVEAAVAAARAAGRAWARVPARERGRLVAEGGRRIAAASPGLAPLLAAETGKAIRTECRPEIATAADILAMFGGLATELKGETLPFSPDMLALTTREPLGVVAAILPWNVPLVLMALKIGPALVAGNTVVVKASEEAPFATIEAARLLAELLPPGVLNVICGTGPACGAPLVRHPDVAKVTFTGSQAVGEAIYREAADKLIPVSLELGGKSPMLIFADADLDRAVAGAVAGMRFTRQGQSCTASSRIYVDAQLHDRFVERLAAAVSNLRMGDPLDEATDIGTVINARQRAKILDYIAQGEATPGARAVRCGRLPAAPDLAEGLFVEPVLFTGLTEDSPLMRDEIFGPVACVVPFSDEGAVLQAANAGDFGLAATVWTQDLRRALRVSHALDAGYVQVNQNLTIQPNLSYGGFKKSGLGKEASLESMLEHFTRKKTIVVDMR</sequence>
<evidence type="ECO:0000313" key="7">
    <source>
        <dbReference type="EMBL" id="SDN81712.1"/>
    </source>
</evidence>
<keyword evidence="3" id="KW-0558">Oxidation</keyword>
<dbReference type="Proteomes" id="UP000198704">
    <property type="component" value="Unassembled WGS sequence"/>
</dbReference>
<keyword evidence="2 5" id="KW-0560">Oxidoreductase</keyword>
<dbReference type="FunFam" id="3.40.605.10:FF:000007">
    <property type="entry name" value="NAD/NADP-dependent betaine aldehyde dehydrogenase"/>
    <property type="match status" value="1"/>
</dbReference>
<dbReference type="SUPFAM" id="SSF53720">
    <property type="entry name" value="ALDH-like"/>
    <property type="match status" value="1"/>
</dbReference>
<dbReference type="InterPro" id="IPR016162">
    <property type="entry name" value="Ald_DH_N"/>
</dbReference>
<evidence type="ECO:0000256" key="3">
    <source>
        <dbReference type="ARBA" id="ARBA00023097"/>
    </source>
</evidence>
<evidence type="ECO:0000256" key="2">
    <source>
        <dbReference type="ARBA" id="ARBA00023002"/>
    </source>
</evidence>
<dbReference type="PANTHER" id="PTHR11699">
    <property type="entry name" value="ALDEHYDE DEHYDROGENASE-RELATED"/>
    <property type="match status" value="1"/>
</dbReference>
<dbReference type="PROSITE" id="PS00687">
    <property type="entry name" value="ALDEHYDE_DEHYDR_GLU"/>
    <property type="match status" value="1"/>
</dbReference>
<reference evidence="8" key="1">
    <citation type="submission" date="2016-10" db="EMBL/GenBank/DDBJ databases">
        <authorList>
            <person name="Varghese N."/>
            <person name="Submissions S."/>
        </authorList>
    </citation>
    <scope>NUCLEOTIDE SEQUENCE [LARGE SCALE GENOMIC DNA]</scope>
    <source>
        <strain evidence="8">BL47</strain>
    </source>
</reference>
<evidence type="ECO:0000313" key="8">
    <source>
        <dbReference type="Proteomes" id="UP000198704"/>
    </source>
</evidence>
<evidence type="ECO:0000256" key="5">
    <source>
        <dbReference type="RuleBase" id="RU003345"/>
    </source>
</evidence>
<evidence type="ECO:0000256" key="1">
    <source>
        <dbReference type="ARBA" id="ARBA00009986"/>
    </source>
</evidence>
<dbReference type="Pfam" id="PF00171">
    <property type="entry name" value="Aldedh"/>
    <property type="match status" value="1"/>
</dbReference>
<keyword evidence="8" id="KW-1185">Reference proteome</keyword>
<comment type="similarity">
    <text evidence="1 5">Belongs to the aldehyde dehydrogenase family.</text>
</comment>
<evidence type="ECO:0000259" key="6">
    <source>
        <dbReference type="Pfam" id="PF00171"/>
    </source>
</evidence>
<dbReference type="InterPro" id="IPR015590">
    <property type="entry name" value="Aldehyde_DH_dom"/>
</dbReference>
<protein>
    <submittedName>
        <fullName evidence="7">Sulfoacetaldehyde dehydrogenase</fullName>
    </submittedName>
</protein>
<dbReference type="GO" id="GO:0016620">
    <property type="term" value="F:oxidoreductase activity, acting on the aldehyde or oxo group of donors, NAD or NADP as acceptor"/>
    <property type="evidence" value="ECO:0007669"/>
    <property type="project" value="InterPro"/>
</dbReference>
<dbReference type="STRING" id="582672.SAMN05216360_111181"/>
<accession>A0A1H0EH69</accession>
<dbReference type="Gene3D" id="3.40.309.10">
    <property type="entry name" value="Aldehyde Dehydrogenase, Chain A, domain 2"/>
    <property type="match status" value="1"/>
</dbReference>
<dbReference type="RefSeq" id="WP_091718379.1">
    <property type="nucleotide sequence ID" value="NZ_FNHS01000011.1"/>
</dbReference>
<feature type="domain" description="Aldehyde dehydrogenase" evidence="6">
    <location>
        <begin position="45"/>
        <end position="501"/>
    </location>
</feature>
<evidence type="ECO:0000256" key="4">
    <source>
        <dbReference type="PROSITE-ProRule" id="PRU10007"/>
    </source>
</evidence>
<dbReference type="InterPro" id="IPR029510">
    <property type="entry name" value="Ald_DH_CS_GLU"/>
</dbReference>
<dbReference type="PROSITE" id="PS00070">
    <property type="entry name" value="ALDEHYDE_DEHYDR_CYS"/>
    <property type="match status" value="1"/>
</dbReference>
<dbReference type="OrthoDB" id="9772584at2"/>
<dbReference type="EMBL" id="FNHS01000011">
    <property type="protein sequence ID" value="SDN81712.1"/>
    <property type="molecule type" value="Genomic_DNA"/>
</dbReference>
<dbReference type="Gene3D" id="3.40.605.10">
    <property type="entry name" value="Aldehyde Dehydrogenase, Chain A, domain 1"/>
    <property type="match status" value="1"/>
</dbReference>
<dbReference type="FunFam" id="3.40.309.10:FF:000012">
    <property type="entry name" value="Betaine aldehyde dehydrogenase"/>
    <property type="match status" value="1"/>
</dbReference>
<dbReference type="InterPro" id="IPR016163">
    <property type="entry name" value="Ald_DH_C"/>
</dbReference>
<proteinExistence type="inferred from homology"/>
<feature type="active site" evidence="4">
    <location>
        <position position="271"/>
    </location>
</feature>
<organism evidence="7 8">
    <name type="scientific">Methylobacterium phyllostachyos</name>
    <dbReference type="NCBI Taxonomy" id="582672"/>
    <lineage>
        <taxon>Bacteria</taxon>
        <taxon>Pseudomonadati</taxon>
        <taxon>Pseudomonadota</taxon>
        <taxon>Alphaproteobacteria</taxon>
        <taxon>Hyphomicrobiales</taxon>
        <taxon>Methylobacteriaceae</taxon>
        <taxon>Methylobacterium</taxon>
    </lineage>
</organism>